<evidence type="ECO:0000256" key="8">
    <source>
        <dbReference type="ARBA" id="ARBA00093630"/>
    </source>
</evidence>
<dbReference type="GO" id="GO:0071470">
    <property type="term" value="P:cellular response to osmotic stress"/>
    <property type="evidence" value="ECO:0007669"/>
    <property type="project" value="InterPro"/>
</dbReference>
<evidence type="ECO:0000313" key="12">
    <source>
        <dbReference type="EMBL" id="SET21571.1"/>
    </source>
</evidence>
<dbReference type="PANTHER" id="PTHR30414">
    <property type="entry name" value="MINICONDUCTANCE MECHANOSENSITIVE CHANNEL YBDG"/>
    <property type="match status" value="1"/>
</dbReference>
<keyword evidence="7 10" id="KW-0472">Membrane</keyword>
<keyword evidence="13" id="KW-1185">Reference proteome</keyword>
<dbReference type="AlphaFoldDB" id="A0A1I0CPX9"/>
<evidence type="ECO:0000256" key="2">
    <source>
        <dbReference type="ARBA" id="ARBA00022475"/>
    </source>
</evidence>
<evidence type="ECO:0000256" key="1">
    <source>
        <dbReference type="ARBA" id="ARBA00004429"/>
    </source>
</evidence>
<gene>
    <name evidence="12" type="ORF">SAMN05660429_01280</name>
</gene>
<dbReference type="InterPro" id="IPR010920">
    <property type="entry name" value="LSM_dom_sf"/>
</dbReference>
<sequence length="410" mass="46115">MNPELLESLLKMGLPAEYLPFAGTLVGVSILVVLFLLSYYLAKHQLLVAVHKLVVMSKNSLDDLLVHNRVFSRLALLVPFILVLYAAPLILLEDAKVTLLIVLIAKVGICFQVAFSISAFLNVVKSAYSSKAKEKYLPLEASVQVIKLIVFLVAIIMAISIILDRSPVYLLSGLGALTAVILLVFQDAIKGLVASIQISANRMVAPGDWIELPKYGADGDVLEIGLTTVKVQNFDKTVTAVPTYALISDSFKNWRDMYRSGGRRIKRSILVDISSIHFYDQAMIDQLQDIALLQPYLAQKTTELNKDRSEKGVDETNVNARKLTNIGTFRAYIEAFLHQHPMVHPEMTCMVRQLKATEYGLPLELYFFSKDYNWVNYENIQADIFDHIYAMAAEFSLRIYQRPSGFDWQK</sequence>
<keyword evidence="2" id="KW-1003">Cell membrane</keyword>
<dbReference type="GO" id="GO:0005886">
    <property type="term" value="C:plasma membrane"/>
    <property type="evidence" value="ECO:0007669"/>
    <property type="project" value="UniProtKB-SubCell"/>
</dbReference>
<feature type="transmembrane region" description="Helical" evidence="10">
    <location>
        <begin position="145"/>
        <end position="163"/>
    </location>
</feature>
<feature type="transmembrane region" description="Helical" evidence="10">
    <location>
        <begin position="20"/>
        <end position="42"/>
    </location>
</feature>
<evidence type="ECO:0000256" key="5">
    <source>
        <dbReference type="ARBA" id="ARBA00022989"/>
    </source>
</evidence>
<dbReference type="InterPro" id="IPR006685">
    <property type="entry name" value="MscS_channel_2nd"/>
</dbReference>
<dbReference type="InterPro" id="IPR030192">
    <property type="entry name" value="YbdG"/>
</dbReference>
<evidence type="ECO:0000256" key="3">
    <source>
        <dbReference type="ARBA" id="ARBA00022519"/>
    </source>
</evidence>
<reference evidence="12 13" key="1">
    <citation type="submission" date="2016-10" db="EMBL/GenBank/DDBJ databases">
        <authorList>
            <person name="de Groot N.N."/>
        </authorList>
    </citation>
    <scope>NUCLEOTIDE SEQUENCE [LARGE SCALE GENOMIC DNA]</scope>
    <source>
        <strain evidence="12 13">DSM 19706</strain>
    </source>
</reference>
<feature type="transmembrane region" description="Helical" evidence="10">
    <location>
        <begin position="169"/>
        <end position="189"/>
    </location>
</feature>
<protein>
    <recommendedName>
        <fullName evidence="8">Mechanosensing system component YbdG</fullName>
    </recommendedName>
    <alternativeName>
        <fullName evidence="9">Mechanosensitive channel homolog YbdG</fullName>
    </alternativeName>
</protein>
<organism evidence="12 13">
    <name type="scientific">Thalassotalea agarivorans</name>
    <name type="common">Thalassomonas agarivorans</name>
    <dbReference type="NCBI Taxonomy" id="349064"/>
    <lineage>
        <taxon>Bacteria</taxon>
        <taxon>Pseudomonadati</taxon>
        <taxon>Pseudomonadota</taxon>
        <taxon>Gammaproteobacteria</taxon>
        <taxon>Alteromonadales</taxon>
        <taxon>Colwelliaceae</taxon>
        <taxon>Thalassotalea</taxon>
    </lineage>
</organism>
<keyword evidence="5 10" id="KW-1133">Transmembrane helix</keyword>
<dbReference type="Proteomes" id="UP000199308">
    <property type="component" value="Unassembled WGS sequence"/>
</dbReference>
<evidence type="ECO:0000256" key="9">
    <source>
        <dbReference type="ARBA" id="ARBA00093659"/>
    </source>
</evidence>
<dbReference type="InterPro" id="IPR023408">
    <property type="entry name" value="MscS_beta-dom_sf"/>
</dbReference>
<keyword evidence="3" id="KW-0997">Cell inner membrane</keyword>
<dbReference type="PANTHER" id="PTHR30414:SF0">
    <property type="entry name" value="MINICONDUCTANCE MECHANOSENSITIVE CHANNEL YBDG"/>
    <property type="match status" value="1"/>
</dbReference>
<dbReference type="EMBL" id="FOHK01000005">
    <property type="protein sequence ID" value="SET21571.1"/>
    <property type="molecule type" value="Genomic_DNA"/>
</dbReference>
<evidence type="ECO:0000256" key="7">
    <source>
        <dbReference type="ARBA" id="ARBA00023136"/>
    </source>
</evidence>
<dbReference type="STRING" id="349064.SAMN05660429_01280"/>
<dbReference type="FunFam" id="2.30.30.60:FF:000002">
    <property type="entry name" value="Mechanosensitive ion channel family protein"/>
    <property type="match status" value="1"/>
</dbReference>
<dbReference type="SUPFAM" id="SSF50182">
    <property type="entry name" value="Sm-like ribonucleoproteins"/>
    <property type="match status" value="1"/>
</dbReference>
<proteinExistence type="predicted"/>
<evidence type="ECO:0000256" key="4">
    <source>
        <dbReference type="ARBA" id="ARBA00022692"/>
    </source>
</evidence>
<name>A0A1I0CPX9_THASX</name>
<dbReference type="Gene3D" id="2.30.30.60">
    <property type="match status" value="1"/>
</dbReference>
<keyword evidence="6" id="KW-0346">Stress response</keyword>
<feature type="transmembrane region" description="Helical" evidence="10">
    <location>
        <begin position="74"/>
        <end position="92"/>
    </location>
</feature>
<dbReference type="RefSeq" id="WP_093328595.1">
    <property type="nucleotide sequence ID" value="NZ_AP027363.1"/>
</dbReference>
<dbReference type="OrthoDB" id="9775207at2"/>
<dbReference type="GO" id="GO:0008381">
    <property type="term" value="F:mechanosensitive monoatomic ion channel activity"/>
    <property type="evidence" value="ECO:0007669"/>
    <property type="project" value="InterPro"/>
</dbReference>
<keyword evidence="4 10" id="KW-0812">Transmembrane</keyword>
<evidence type="ECO:0000313" key="13">
    <source>
        <dbReference type="Proteomes" id="UP000199308"/>
    </source>
</evidence>
<feature type="domain" description="Mechanosensitive ion channel MscS" evidence="11">
    <location>
        <begin position="187"/>
        <end position="255"/>
    </location>
</feature>
<feature type="transmembrane region" description="Helical" evidence="10">
    <location>
        <begin position="98"/>
        <end position="124"/>
    </location>
</feature>
<evidence type="ECO:0000256" key="6">
    <source>
        <dbReference type="ARBA" id="ARBA00023016"/>
    </source>
</evidence>
<evidence type="ECO:0000256" key="10">
    <source>
        <dbReference type="SAM" id="Phobius"/>
    </source>
</evidence>
<evidence type="ECO:0000259" key="11">
    <source>
        <dbReference type="Pfam" id="PF00924"/>
    </source>
</evidence>
<dbReference type="Pfam" id="PF00924">
    <property type="entry name" value="MS_channel_2nd"/>
    <property type="match status" value="1"/>
</dbReference>
<comment type="subcellular location">
    <subcellularLocation>
        <location evidence="1">Cell inner membrane</location>
        <topology evidence="1">Multi-pass membrane protein</topology>
    </subcellularLocation>
</comment>
<accession>A0A1I0CPX9</accession>